<keyword evidence="2" id="KW-1185">Reference proteome</keyword>
<dbReference type="Proteomes" id="UP000694549">
    <property type="component" value="Unplaced"/>
</dbReference>
<reference evidence="1" key="2">
    <citation type="submission" date="2025-09" db="UniProtKB">
        <authorList>
            <consortium name="Ensembl"/>
        </authorList>
    </citation>
    <scope>IDENTIFICATION</scope>
</reference>
<reference evidence="1" key="1">
    <citation type="submission" date="2025-08" db="UniProtKB">
        <authorList>
            <consortium name="Ensembl"/>
        </authorList>
    </citation>
    <scope>IDENTIFICATION</scope>
</reference>
<name>A0A8B9W450_9AVES</name>
<sequence>MSAPALGLPDVIKPFFLFSLEKQGIALGILAQDLGPYPRAVAYFSKQLDAAAKGLLGCLRAIAAVVLNIQEAHKFTLGQKITSSPPIYYALHNYLIGKNIARNLYATITQIT</sequence>
<protein>
    <submittedName>
        <fullName evidence="1">Uncharacterized protein</fullName>
    </submittedName>
</protein>
<dbReference type="AlphaFoldDB" id="A0A8B9W450"/>
<evidence type="ECO:0000313" key="2">
    <source>
        <dbReference type="Proteomes" id="UP000694549"/>
    </source>
</evidence>
<organism evidence="1 2">
    <name type="scientific">Anas zonorhyncha</name>
    <name type="common">Eastern spot-billed duck</name>
    <dbReference type="NCBI Taxonomy" id="75864"/>
    <lineage>
        <taxon>Eukaryota</taxon>
        <taxon>Metazoa</taxon>
        <taxon>Chordata</taxon>
        <taxon>Craniata</taxon>
        <taxon>Vertebrata</taxon>
        <taxon>Euteleostomi</taxon>
        <taxon>Archelosauria</taxon>
        <taxon>Archosauria</taxon>
        <taxon>Dinosauria</taxon>
        <taxon>Saurischia</taxon>
        <taxon>Theropoda</taxon>
        <taxon>Coelurosauria</taxon>
        <taxon>Aves</taxon>
        <taxon>Neognathae</taxon>
        <taxon>Galloanserae</taxon>
        <taxon>Anseriformes</taxon>
        <taxon>Anatidae</taxon>
        <taxon>Anatinae</taxon>
        <taxon>Anas</taxon>
    </lineage>
</organism>
<dbReference type="SUPFAM" id="SSF56672">
    <property type="entry name" value="DNA/RNA polymerases"/>
    <property type="match status" value="1"/>
</dbReference>
<evidence type="ECO:0000313" key="1">
    <source>
        <dbReference type="Ensembl" id="ENSAZOP00000030385.1"/>
    </source>
</evidence>
<dbReference type="InterPro" id="IPR043502">
    <property type="entry name" value="DNA/RNA_pol_sf"/>
</dbReference>
<dbReference type="Gene3D" id="3.10.20.370">
    <property type="match status" value="1"/>
</dbReference>
<proteinExistence type="predicted"/>
<accession>A0A8B9W450</accession>
<dbReference type="Ensembl" id="ENSAZOT00000032503.1">
    <property type="protein sequence ID" value="ENSAZOP00000030385.1"/>
    <property type="gene ID" value="ENSAZOG00000018917.1"/>
</dbReference>